<dbReference type="Pfam" id="PF04965">
    <property type="entry name" value="GPW_gp25"/>
    <property type="match status" value="1"/>
</dbReference>
<evidence type="ECO:0000313" key="3">
    <source>
        <dbReference type="Proteomes" id="UP000823631"/>
    </source>
</evidence>
<dbReference type="PANTHER" id="PTHR38595:SF1">
    <property type="entry name" value="TYPE VI SECRETION SYSTEM COMPONENT TSSE1"/>
    <property type="match status" value="1"/>
</dbReference>
<sequence length="164" mass="17823">MSAGADLYLPCLLTRLQDDYPGSPAERGRPLNDAAALKQEIIANISLILNSRSHVSAQSLPEELRGSVLDFGISDFCGCEHSERKLEQLKTEIARALAWYEPRIDPASVRIESTEAAPAGAAHGSSVFALKIYCEVKVEPLEGEILFVSYLDLESGSAEVAFQE</sequence>
<proteinExistence type="predicted"/>
<dbReference type="SUPFAM" id="SSF160719">
    <property type="entry name" value="gpW/gp25-like"/>
    <property type="match status" value="1"/>
</dbReference>
<dbReference type="NCBIfam" id="TIGR03357">
    <property type="entry name" value="VI_zyme"/>
    <property type="match status" value="1"/>
</dbReference>
<dbReference type="InterPro" id="IPR017737">
    <property type="entry name" value="TssE1-like"/>
</dbReference>
<gene>
    <name evidence="2" type="primary">tssE</name>
    <name evidence="2" type="ORF">IAB19_04835</name>
</gene>
<dbReference type="EMBL" id="JADINH010000103">
    <property type="protein sequence ID" value="MBO8415687.1"/>
    <property type="molecule type" value="Genomic_DNA"/>
</dbReference>
<organism evidence="2 3">
    <name type="scientific">Candidatus Avisuccinivibrio stercorigallinarum</name>
    <dbReference type="NCBI Taxonomy" id="2840704"/>
    <lineage>
        <taxon>Bacteria</taxon>
        <taxon>Pseudomonadati</taxon>
        <taxon>Pseudomonadota</taxon>
        <taxon>Gammaproteobacteria</taxon>
        <taxon>Aeromonadales</taxon>
        <taxon>Succinivibrionaceae</taxon>
        <taxon>Succinivibrionaceae incertae sedis</taxon>
        <taxon>Candidatus Avisuccinivibrio</taxon>
    </lineage>
</organism>
<evidence type="ECO:0000313" key="2">
    <source>
        <dbReference type="EMBL" id="MBO8415687.1"/>
    </source>
</evidence>
<dbReference type="InterPro" id="IPR053176">
    <property type="entry name" value="T6SS_TssE1-like"/>
</dbReference>
<dbReference type="PANTHER" id="PTHR38595">
    <property type="entry name" value="CYTOPLASMIC PROTEIN-RELATED"/>
    <property type="match status" value="1"/>
</dbReference>
<comment type="caution">
    <text evidence="2">The sequence shown here is derived from an EMBL/GenBank/DDBJ whole genome shotgun (WGS) entry which is preliminary data.</text>
</comment>
<dbReference type="AlphaFoldDB" id="A0A9D9GPP0"/>
<dbReference type="Proteomes" id="UP000823631">
    <property type="component" value="Unassembled WGS sequence"/>
</dbReference>
<feature type="domain" description="IraD/Gp25-like" evidence="1">
    <location>
        <begin position="36"/>
        <end position="133"/>
    </location>
</feature>
<evidence type="ECO:0000259" key="1">
    <source>
        <dbReference type="Pfam" id="PF04965"/>
    </source>
</evidence>
<accession>A0A9D9GPP0</accession>
<reference evidence="2" key="1">
    <citation type="submission" date="2020-10" db="EMBL/GenBank/DDBJ databases">
        <authorList>
            <person name="Gilroy R."/>
        </authorList>
    </citation>
    <scope>NUCLEOTIDE SEQUENCE</scope>
    <source>
        <strain evidence="2">17213</strain>
    </source>
</reference>
<protein>
    <submittedName>
        <fullName evidence="2">Type VI secretion system baseplate subunit TssE</fullName>
    </submittedName>
</protein>
<name>A0A9D9GPP0_9GAMM</name>
<dbReference type="InterPro" id="IPR007048">
    <property type="entry name" value="IraD/Gp25-like"/>
</dbReference>
<reference evidence="2" key="2">
    <citation type="journal article" date="2021" name="PeerJ">
        <title>Extensive microbial diversity within the chicken gut microbiome revealed by metagenomics and culture.</title>
        <authorList>
            <person name="Gilroy R."/>
            <person name="Ravi A."/>
            <person name="Getino M."/>
            <person name="Pursley I."/>
            <person name="Horton D.L."/>
            <person name="Alikhan N.F."/>
            <person name="Baker D."/>
            <person name="Gharbi K."/>
            <person name="Hall N."/>
            <person name="Watson M."/>
            <person name="Adriaenssens E.M."/>
            <person name="Foster-Nyarko E."/>
            <person name="Jarju S."/>
            <person name="Secka A."/>
            <person name="Antonio M."/>
            <person name="Oren A."/>
            <person name="Chaudhuri R.R."/>
            <person name="La Ragione R."/>
            <person name="Hildebrand F."/>
            <person name="Pallen M.J."/>
        </authorList>
    </citation>
    <scope>NUCLEOTIDE SEQUENCE</scope>
    <source>
        <strain evidence="2">17213</strain>
    </source>
</reference>